<evidence type="ECO:0000256" key="1">
    <source>
        <dbReference type="SAM" id="MobiDB-lite"/>
    </source>
</evidence>
<dbReference type="PANTHER" id="PTHR31152:SF19">
    <property type="entry name" value="PLAC8 FAMILY PROTEIN"/>
    <property type="match status" value="1"/>
</dbReference>
<name>A0A498JDR3_MALDO</name>
<dbReference type="STRING" id="3750.A0A498JDR3"/>
<evidence type="ECO:0000313" key="2">
    <source>
        <dbReference type="EMBL" id="RXH93650.1"/>
    </source>
</evidence>
<comment type="caution">
    <text evidence="2">The sequence shown here is derived from an EMBL/GenBank/DDBJ whole genome shotgun (WGS) entry which is preliminary data.</text>
</comment>
<organism evidence="2 3">
    <name type="scientific">Malus domestica</name>
    <name type="common">Apple</name>
    <name type="synonym">Pyrus malus</name>
    <dbReference type="NCBI Taxonomy" id="3750"/>
    <lineage>
        <taxon>Eukaryota</taxon>
        <taxon>Viridiplantae</taxon>
        <taxon>Streptophyta</taxon>
        <taxon>Embryophyta</taxon>
        <taxon>Tracheophyta</taxon>
        <taxon>Spermatophyta</taxon>
        <taxon>Magnoliopsida</taxon>
        <taxon>eudicotyledons</taxon>
        <taxon>Gunneridae</taxon>
        <taxon>Pentapetalae</taxon>
        <taxon>rosids</taxon>
        <taxon>fabids</taxon>
        <taxon>Rosales</taxon>
        <taxon>Rosaceae</taxon>
        <taxon>Amygdaloideae</taxon>
        <taxon>Maleae</taxon>
        <taxon>Malus</taxon>
    </lineage>
</organism>
<feature type="compositionally biased region" description="Pro residues" evidence="1">
    <location>
        <begin position="420"/>
        <end position="431"/>
    </location>
</feature>
<feature type="region of interest" description="Disordered" evidence="1">
    <location>
        <begin position="288"/>
        <end position="431"/>
    </location>
</feature>
<dbReference type="Proteomes" id="UP000290289">
    <property type="component" value="Chromosome 7"/>
</dbReference>
<keyword evidence="3" id="KW-1185">Reference proteome</keyword>
<accession>A0A498JDR3</accession>
<feature type="compositionally biased region" description="Pro residues" evidence="1">
    <location>
        <begin position="316"/>
        <end position="331"/>
    </location>
</feature>
<sequence length="431" mass="47812">MYAYIRKRNHSSKLLKSTLQFRHKSSLRVFLCLRFLSFRSHCVEFSFSESLEACLDREKMGIQDQVGKMQARQGYRNLWHADLMGTATADSPYFCFACLCGPCVSYLLRKRALYNDMSRYTCCAGYMPCSGKFGERRCPQLCLFTEVCCCFASSVSSTRFLIQDEFNIQTTPCDNCIIVISHLYVSVYSFFSAYTFYDILITSTHDGCMLCLNQLACICSLIACLTGSEELSDISSVLNCIADTVFCSVCACMQTQHKIELDKRDGKLGQPRVMAVPPMQQMSRIDQPVSPHAGYKHPHAGYPPPPTGYPNQPAGYPTPPAGYPNQPPGYPPAGYQNQHPGYPNQHPGYPNQHAGYPNQHAGYGHHQPVGYMHPPAYGQPVYPPGPPPSAYPPPPESGEFYNPGPPPPPLGYTPESASAPPYPPGRPPISH</sequence>
<dbReference type="EMBL" id="RDQH01000333">
    <property type="protein sequence ID" value="RXH93650.1"/>
    <property type="molecule type" value="Genomic_DNA"/>
</dbReference>
<dbReference type="AlphaFoldDB" id="A0A498JDR3"/>
<feature type="compositionally biased region" description="Pro residues" evidence="1">
    <location>
        <begin position="381"/>
        <end position="396"/>
    </location>
</feature>
<gene>
    <name evidence="2" type="ORF">DVH24_014226</name>
</gene>
<proteinExistence type="predicted"/>
<protein>
    <submittedName>
        <fullName evidence="2">Uncharacterized protein</fullName>
    </submittedName>
</protein>
<reference evidence="2 3" key="1">
    <citation type="submission" date="2018-10" db="EMBL/GenBank/DDBJ databases">
        <title>A high-quality apple genome assembly.</title>
        <authorList>
            <person name="Hu J."/>
        </authorList>
    </citation>
    <scope>NUCLEOTIDE SEQUENCE [LARGE SCALE GENOMIC DNA]</scope>
    <source>
        <strain evidence="3">cv. HFTH1</strain>
        <tissue evidence="2">Young leaf</tissue>
    </source>
</reference>
<dbReference type="PANTHER" id="PTHR31152">
    <property type="entry name" value="PLAC8 FAMILY PROTEIN"/>
    <property type="match status" value="1"/>
</dbReference>
<evidence type="ECO:0000313" key="3">
    <source>
        <dbReference type="Proteomes" id="UP000290289"/>
    </source>
</evidence>